<sequence>MRKAKERKLRFGLNGSLMLKPLCVGLVLALTHPDSNAAGIVPDGATATGVSTSANGHQTVSIAPAIGGVSNNTYRSFNVSSAGADLNNAGINARTIVNQVTSTNPSLIQGAVNVLGQRANVILANPNGITVDGGSFVNAGHVVLSTGQVSFNDITLAPGQVQRNVVLTTNGGAITIGAGGLTGTLINLDLVSKQLAINGPVTNDYSSSTGGVRTITGSSTTTWDTGLSPSDNGHDWLVELNSPGVQGAAYAVDITQAGGLTAGRVQLIVTDQGAGVRSAGTLNATAGDVVVLANGDITLAGGSILAANDVALTTSGAASVQGANIAANHDIGISAGRIAISDSVSGSSMVTAGNAVTLTAAGEITNTGSLVQAGLVKSDGTLTGGDLTLNAGGGITNRSDAANLGILFSANGQALLNAQGDITNDNARILANGNVTLAAQGDVSNVIDHTGGVNGGTPVAYADAGGRFLFFRHTSSGFNVDYGTVTEPEQLSTIASSGGNVLISGRKVTNSGGVIQSNDGDVKITAQDAFSNAAVFSGQASYSQSCFIFCHGNASSSVTPWGGTIQAGGDVAIKAGTSAANLGGNVYAHGDLTVDAPLTYATGVTGYSSINQDRGFKAFFGSTWAQLIAMDIGGGFTADGLVRLTGDAIINGGYISGGHGVSGQLTTLRAPSRTPVQIGQHLGLVTWLWF</sequence>
<feature type="signal peptide" evidence="1">
    <location>
        <begin position="1"/>
        <end position="37"/>
    </location>
</feature>
<dbReference type="InterPro" id="IPR008638">
    <property type="entry name" value="FhaB/CdiA-like_TPS"/>
</dbReference>
<dbReference type="InterPro" id="IPR012334">
    <property type="entry name" value="Pectin_lyas_fold"/>
</dbReference>
<feature type="chain" id="PRO_5045247367" evidence="1">
    <location>
        <begin position="38"/>
        <end position="690"/>
    </location>
</feature>
<evidence type="ECO:0000256" key="1">
    <source>
        <dbReference type="SAM" id="SignalP"/>
    </source>
</evidence>
<dbReference type="SMART" id="SM00912">
    <property type="entry name" value="Haemagg_act"/>
    <property type="match status" value="1"/>
</dbReference>
<dbReference type="Gene3D" id="2.160.20.10">
    <property type="entry name" value="Single-stranded right-handed beta-helix, Pectin lyase-like"/>
    <property type="match status" value="1"/>
</dbReference>
<dbReference type="Pfam" id="PF05860">
    <property type="entry name" value="TPS"/>
    <property type="match status" value="1"/>
</dbReference>
<keyword evidence="4" id="KW-1185">Reference proteome</keyword>
<keyword evidence="1" id="KW-0732">Signal</keyword>
<name>A0ABS8JQN8_9BURK</name>
<protein>
    <submittedName>
        <fullName evidence="3">Filamentous hemagglutinin N-terminal domain-containing protein</fullName>
    </submittedName>
</protein>
<dbReference type="InterPro" id="IPR011050">
    <property type="entry name" value="Pectin_lyase_fold/virulence"/>
</dbReference>
<accession>A0ABS8JQN8</accession>
<evidence type="ECO:0000259" key="2">
    <source>
        <dbReference type="SMART" id="SM00912"/>
    </source>
</evidence>
<proteinExistence type="predicted"/>
<dbReference type="Proteomes" id="UP001431019">
    <property type="component" value="Unassembled WGS sequence"/>
</dbReference>
<dbReference type="SUPFAM" id="SSF51126">
    <property type="entry name" value="Pectin lyase-like"/>
    <property type="match status" value="1"/>
</dbReference>
<feature type="domain" description="Filamentous haemagglutinin FhaB/tRNA nuclease CdiA-like TPS" evidence="2">
    <location>
        <begin position="54"/>
        <end position="154"/>
    </location>
</feature>
<evidence type="ECO:0000313" key="3">
    <source>
        <dbReference type="EMBL" id="MCC8392167.1"/>
    </source>
</evidence>
<comment type="caution">
    <text evidence="3">The sequence shown here is derived from an EMBL/GenBank/DDBJ whole genome shotgun (WGS) entry which is preliminary data.</text>
</comment>
<organism evidence="3 4">
    <name type="scientific">Paraburkholderia sejongensis</name>
    <dbReference type="NCBI Taxonomy" id="2886946"/>
    <lineage>
        <taxon>Bacteria</taxon>
        <taxon>Pseudomonadati</taxon>
        <taxon>Pseudomonadota</taxon>
        <taxon>Betaproteobacteria</taxon>
        <taxon>Burkholderiales</taxon>
        <taxon>Burkholderiaceae</taxon>
        <taxon>Paraburkholderia</taxon>
    </lineage>
</organism>
<dbReference type="NCBIfam" id="TIGR01901">
    <property type="entry name" value="adhes_NPXG"/>
    <property type="match status" value="1"/>
</dbReference>
<reference evidence="3 4" key="1">
    <citation type="submission" date="2021-11" db="EMBL/GenBank/DDBJ databases">
        <authorList>
            <person name="Oh E.-T."/>
            <person name="Kim S.-B."/>
        </authorList>
    </citation>
    <scope>NUCLEOTIDE SEQUENCE [LARGE SCALE GENOMIC DNA]</scope>
    <source>
        <strain evidence="3 4">MMS20-SJTR3</strain>
    </source>
</reference>
<gene>
    <name evidence="3" type="ORF">LJ656_06160</name>
</gene>
<dbReference type="EMBL" id="JAJITD010000003">
    <property type="protein sequence ID" value="MCC8392167.1"/>
    <property type="molecule type" value="Genomic_DNA"/>
</dbReference>
<evidence type="ECO:0000313" key="4">
    <source>
        <dbReference type="Proteomes" id="UP001431019"/>
    </source>
</evidence>